<keyword evidence="2" id="KW-0488">Methylation</keyword>
<dbReference type="GO" id="GO:0009289">
    <property type="term" value="C:pilus"/>
    <property type="evidence" value="ECO:0007669"/>
    <property type="project" value="InterPro"/>
</dbReference>
<dbReference type="NCBIfam" id="TIGR02532">
    <property type="entry name" value="IV_pilin_GFxxxE"/>
    <property type="match status" value="1"/>
</dbReference>
<dbReference type="InterPro" id="IPR012902">
    <property type="entry name" value="N_methyl_site"/>
</dbReference>
<feature type="transmembrane region" description="Helical" evidence="3">
    <location>
        <begin position="12"/>
        <end position="30"/>
    </location>
</feature>
<dbReference type="AlphaFoldDB" id="Q56800"/>
<gene>
    <name evidence="4" type="primary">fimB</name>
</gene>
<reference evidence="4" key="1">
    <citation type="submission" date="1995-03" db="EMBL/GenBank/DDBJ databases">
        <authorList>
            <person name="Ojanen T.M."/>
        </authorList>
    </citation>
    <scope>NUCLEOTIDE SEQUENCE</scope>
    <source>
        <strain evidence="4">3240</strain>
    </source>
</reference>
<dbReference type="SUPFAM" id="SSF54523">
    <property type="entry name" value="Pili subunits"/>
    <property type="match status" value="1"/>
</dbReference>
<evidence type="ECO:0000256" key="3">
    <source>
        <dbReference type="SAM" id="Phobius"/>
    </source>
</evidence>
<dbReference type="Pfam" id="PF07963">
    <property type="entry name" value="N_methyl"/>
    <property type="match status" value="1"/>
</dbReference>
<name>Q56800_XANCA</name>
<dbReference type="Gene3D" id="3.30.700.10">
    <property type="entry name" value="Glycoprotein, Type 4 Pilin"/>
    <property type="match status" value="1"/>
</dbReference>
<dbReference type="GO" id="GO:0007155">
    <property type="term" value="P:cell adhesion"/>
    <property type="evidence" value="ECO:0007669"/>
    <property type="project" value="InterPro"/>
</dbReference>
<keyword evidence="3" id="KW-0472">Membrane</keyword>
<evidence type="ECO:0000256" key="2">
    <source>
        <dbReference type="ARBA" id="ARBA00022481"/>
    </source>
</evidence>
<accession>Q56800</accession>
<proteinExistence type="inferred from homology"/>
<dbReference type="Pfam" id="PF00114">
    <property type="entry name" value="Pilin"/>
    <property type="match status" value="1"/>
</dbReference>
<dbReference type="InterPro" id="IPR045584">
    <property type="entry name" value="Pilin-like"/>
</dbReference>
<keyword evidence="3" id="KW-1133">Transmembrane helix</keyword>
<reference evidence="4" key="2">
    <citation type="journal article" date="1997" name="J. Bacteriol.">
        <title>Characterization of the fimA gene encoding bundle-forming fimbriae of the plant pathogen Xanthomonas campestris pv. vesicatoria.</title>
        <authorList>
            <person name="Ojanen-Reuhs T."/>
            <person name="Kalkkinen N."/>
            <person name="Westerlund-Wikstrom B."/>
            <person name="van Doorn J."/>
            <person name="Haahtela K."/>
            <person name="Nurmiaho-Lassila E.L."/>
            <person name="Wengelnik K."/>
            <person name="Bonas U."/>
            <person name="Korhonen T.K."/>
        </authorList>
    </citation>
    <scope>NUCLEOTIDE SEQUENCE</scope>
    <source>
        <strain evidence="4">3240</strain>
    </source>
</reference>
<keyword evidence="3" id="KW-0812">Transmembrane</keyword>
<evidence type="ECO:0000256" key="1">
    <source>
        <dbReference type="ARBA" id="ARBA00005233"/>
    </source>
</evidence>
<dbReference type="PANTHER" id="PTHR30093">
    <property type="entry name" value="GENERAL SECRETION PATHWAY PROTEIN G"/>
    <property type="match status" value="1"/>
</dbReference>
<dbReference type="EMBL" id="Z48759">
    <property type="protein sequence ID" value="CAA88681.1"/>
    <property type="molecule type" value="Genomic_DNA"/>
</dbReference>
<organism evidence="4">
    <name type="scientific">Xanthomonas campestris</name>
    <dbReference type="NCBI Taxonomy" id="339"/>
    <lineage>
        <taxon>Bacteria</taxon>
        <taxon>Pseudomonadati</taxon>
        <taxon>Pseudomonadota</taxon>
        <taxon>Gammaproteobacteria</taxon>
        <taxon>Lysobacterales</taxon>
        <taxon>Lysobacteraceae</taxon>
        <taxon>Xanthomonas</taxon>
    </lineage>
</organism>
<dbReference type="PANTHER" id="PTHR30093:SF34">
    <property type="entry name" value="PREPILIN PEPTIDASE-DEPENDENT PROTEIN D"/>
    <property type="match status" value="1"/>
</dbReference>
<comment type="similarity">
    <text evidence="1">Belongs to the N-Me-Phe pilin family.</text>
</comment>
<sequence length="135" mass="13854">MARKNGFSLIELMIVIAIIAVLAAIALPVYQGAVAKAQLTAALAELRPGKTTIEAAVQDGTNPSVIDAPYIGLLSSTRCARVSAVLSSTGVAEISCTLQGSALVSGMDLKLRRSADGGWICDGSAFDAKYRPAGC</sequence>
<evidence type="ECO:0000313" key="4">
    <source>
        <dbReference type="EMBL" id="CAA88681.1"/>
    </source>
</evidence>
<protein>
    <submittedName>
        <fullName evidence="4">Fimbrillin</fullName>
    </submittedName>
</protein>
<dbReference type="PIR" id="S52693">
    <property type="entry name" value="S52693"/>
</dbReference>
<dbReference type="InterPro" id="IPR001082">
    <property type="entry name" value="Pilin"/>
</dbReference>